<dbReference type="RefSeq" id="WP_268305406.1">
    <property type="nucleotide sequence ID" value="NZ_JALAXI010000010.1"/>
</dbReference>
<feature type="compositionally biased region" description="Basic and acidic residues" evidence="1">
    <location>
        <begin position="9"/>
        <end position="20"/>
    </location>
</feature>
<dbReference type="AlphaFoldDB" id="A0AA90ESN5"/>
<name>A0AA90ESN5_9BACI</name>
<evidence type="ECO:0000313" key="2">
    <source>
        <dbReference type="EMBL" id="MCY9280818.1"/>
    </source>
</evidence>
<evidence type="ECO:0000313" key="3">
    <source>
        <dbReference type="Proteomes" id="UP001066455"/>
    </source>
</evidence>
<evidence type="ECO:0000256" key="1">
    <source>
        <dbReference type="SAM" id="MobiDB-lite"/>
    </source>
</evidence>
<dbReference type="EMBL" id="JALAXI010000010">
    <property type="protein sequence ID" value="MCY9280818.1"/>
    <property type="molecule type" value="Genomic_DNA"/>
</dbReference>
<dbReference type="Proteomes" id="UP001066455">
    <property type="component" value="Unassembled WGS sequence"/>
</dbReference>
<feature type="region of interest" description="Disordered" evidence="1">
    <location>
        <begin position="1"/>
        <end position="20"/>
    </location>
</feature>
<proteinExistence type="predicted"/>
<protein>
    <submittedName>
        <fullName evidence="2">Uncharacterized protein</fullName>
    </submittedName>
</protein>
<gene>
    <name evidence="2" type="ORF">MOE73_12160</name>
</gene>
<sequence length="42" mass="5175">MKPSKRKRPEKEQERSERFWREIMGQNKQILKRGKGGAYKRK</sequence>
<comment type="caution">
    <text evidence="2">The sequence shown here is derived from an EMBL/GenBank/DDBJ whole genome shotgun (WGS) entry which is preliminary data.</text>
</comment>
<reference evidence="2" key="1">
    <citation type="submission" date="2022-02" db="EMBL/GenBank/DDBJ databases">
        <title>Crop Bioprotection Bacillus Genome Sequencing.</title>
        <authorList>
            <person name="Dunlap C."/>
        </authorList>
    </citation>
    <scope>NUCLEOTIDE SEQUENCE</scope>
    <source>
        <strain evidence="2">T20C14</strain>
    </source>
</reference>
<accession>A0AA90ESN5</accession>
<organism evidence="2 3">
    <name type="scientific">Bacillus haynesii</name>
    <dbReference type="NCBI Taxonomy" id="1925021"/>
    <lineage>
        <taxon>Bacteria</taxon>
        <taxon>Bacillati</taxon>
        <taxon>Bacillota</taxon>
        <taxon>Bacilli</taxon>
        <taxon>Bacillales</taxon>
        <taxon>Bacillaceae</taxon>
        <taxon>Bacillus</taxon>
    </lineage>
</organism>